<dbReference type="Proteomes" id="UP001201985">
    <property type="component" value="Unassembled WGS sequence"/>
</dbReference>
<accession>A0ABS9W055</accession>
<organism evidence="2 3">
    <name type="scientific">Teichococcus vastitatis</name>
    <dbReference type="NCBI Taxonomy" id="2307076"/>
    <lineage>
        <taxon>Bacteria</taxon>
        <taxon>Pseudomonadati</taxon>
        <taxon>Pseudomonadota</taxon>
        <taxon>Alphaproteobacteria</taxon>
        <taxon>Acetobacterales</taxon>
        <taxon>Roseomonadaceae</taxon>
        <taxon>Roseomonas</taxon>
    </lineage>
</organism>
<evidence type="ECO:0000256" key="1">
    <source>
        <dbReference type="SAM" id="MobiDB-lite"/>
    </source>
</evidence>
<comment type="caution">
    <text evidence="2">The sequence shown here is derived from an EMBL/GenBank/DDBJ whole genome shotgun (WGS) entry which is preliminary data.</text>
</comment>
<name>A0ABS9W055_9PROT</name>
<evidence type="ECO:0000313" key="3">
    <source>
        <dbReference type="Proteomes" id="UP001201985"/>
    </source>
</evidence>
<dbReference type="EMBL" id="JALBUU010000004">
    <property type="protein sequence ID" value="MCI0752673.1"/>
    <property type="molecule type" value="Genomic_DNA"/>
</dbReference>
<keyword evidence="3" id="KW-1185">Reference proteome</keyword>
<proteinExistence type="predicted"/>
<protein>
    <submittedName>
        <fullName evidence="2">Uncharacterized protein</fullName>
    </submittedName>
</protein>
<evidence type="ECO:0000313" key="2">
    <source>
        <dbReference type="EMBL" id="MCI0752673.1"/>
    </source>
</evidence>
<reference evidence="2 3" key="1">
    <citation type="submission" date="2022-03" db="EMBL/GenBank/DDBJ databases">
        <title>Complete genome analysis of Roseomonas KG 17.1 : a prolific producer of plant growth promoters.</title>
        <authorList>
            <person name="Saadouli I."/>
            <person name="Najjari A."/>
            <person name="Mosbah A."/>
            <person name="Ouzari H.I."/>
        </authorList>
    </citation>
    <scope>NUCLEOTIDE SEQUENCE [LARGE SCALE GENOMIC DNA]</scope>
    <source>
        <strain evidence="2 3">KG17-1</strain>
    </source>
</reference>
<dbReference type="Gene3D" id="3.10.105.10">
    <property type="entry name" value="Dipeptide-binding Protein, Domain 3"/>
    <property type="match status" value="1"/>
</dbReference>
<gene>
    <name evidence="2" type="ORF">MON41_02695</name>
</gene>
<dbReference type="RefSeq" id="WP_120008290.1">
    <property type="nucleotide sequence ID" value="NZ_JALBUU010000004.1"/>
</dbReference>
<feature type="region of interest" description="Disordered" evidence="1">
    <location>
        <begin position="1"/>
        <end position="23"/>
    </location>
</feature>
<sequence length="77" mass="8448">MDHWSPATHAFLRGNGAQATTGWPARPRIKELWARWLGAADLATQQDLARQLQAEAERKVPYVPLGSSPSRLPTAAT</sequence>